<dbReference type="SUPFAM" id="SSF142433">
    <property type="entry name" value="CinA-like"/>
    <property type="match status" value="1"/>
</dbReference>
<gene>
    <name evidence="2" type="ORF">C666_16160</name>
</gene>
<dbReference type="EMBL" id="AMXE01000087">
    <property type="protein sequence ID" value="ENO85004.1"/>
    <property type="molecule type" value="Genomic_DNA"/>
</dbReference>
<dbReference type="Proteomes" id="UP000013232">
    <property type="component" value="Unassembled WGS sequence"/>
</dbReference>
<dbReference type="AlphaFoldDB" id="N6YYK0"/>
<organism evidence="2 3">
    <name type="scientific">Thauera linaloolentis (strain DSM 12138 / JCM 21573 / CCUG 41526 / CIP 105981 / IAM 15112 / NBRC 102519 / 47Lol)</name>
    <dbReference type="NCBI Taxonomy" id="1123367"/>
    <lineage>
        <taxon>Bacteria</taxon>
        <taxon>Pseudomonadati</taxon>
        <taxon>Pseudomonadota</taxon>
        <taxon>Betaproteobacteria</taxon>
        <taxon>Rhodocyclales</taxon>
        <taxon>Zoogloeaceae</taxon>
        <taxon>Thauera</taxon>
    </lineage>
</organism>
<reference evidence="2 3" key="1">
    <citation type="submission" date="2012-09" db="EMBL/GenBank/DDBJ databases">
        <title>Draft Genome Sequences of 6 Strains from Genus Thauera.</title>
        <authorList>
            <person name="Liu B."/>
            <person name="Shapleigh J.P."/>
            <person name="Frostegard A.H."/>
        </authorList>
    </citation>
    <scope>NUCLEOTIDE SEQUENCE [LARGE SCALE GENOMIC DNA]</scope>
    <source>
        <strain evidence="3">47Lol / DSM 12138</strain>
    </source>
</reference>
<dbReference type="STRING" id="1123367.GCA_000621305_02890"/>
<name>N6YYK0_THAL4</name>
<dbReference type="InterPro" id="IPR008136">
    <property type="entry name" value="CinA_C"/>
</dbReference>
<comment type="caution">
    <text evidence="2">The sequence shown here is derived from an EMBL/GenBank/DDBJ whole genome shotgun (WGS) entry which is preliminary data.</text>
</comment>
<dbReference type="NCBIfam" id="TIGR00199">
    <property type="entry name" value="PncC_domain"/>
    <property type="match status" value="1"/>
</dbReference>
<dbReference type="Pfam" id="PF02464">
    <property type="entry name" value="CinA"/>
    <property type="match status" value="1"/>
</dbReference>
<keyword evidence="3" id="KW-1185">Reference proteome</keyword>
<dbReference type="RefSeq" id="WP_004343505.1">
    <property type="nucleotide sequence ID" value="NZ_AMXE01000087.1"/>
</dbReference>
<feature type="domain" description="CinA C-terminal" evidence="1">
    <location>
        <begin position="8"/>
        <end position="158"/>
    </location>
</feature>
<evidence type="ECO:0000313" key="2">
    <source>
        <dbReference type="EMBL" id="ENO85004.1"/>
    </source>
</evidence>
<evidence type="ECO:0000259" key="1">
    <source>
        <dbReference type="Pfam" id="PF02464"/>
    </source>
</evidence>
<sequence length="165" mass="16572">MDTELGALSATAGAALAARGWMLATAESCTGGWIAEAVTATSGSSAWFDRGFVTYSNAAKTDMLGVATATLAAHGAVSEATVAEMAEGALARSAADIAVAVSGIAGPGGGTPAKPVGTVCLAWARRGDPVHACTLRFSGDRTAVRRQTVIHALRELIRLAATDRG</sequence>
<evidence type="ECO:0000313" key="3">
    <source>
        <dbReference type="Proteomes" id="UP000013232"/>
    </source>
</evidence>
<dbReference type="InterPro" id="IPR036653">
    <property type="entry name" value="CinA-like_C"/>
</dbReference>
<accession>N6YYK0</accession>
<dbReference type="Gene3D" id="3.90.950.20">
    <property type="entry name" value="CinA-like"/>
    <property type="match status" value="1"/>
</dbReference>
<dbReference type="OrthoDB" id="9801454at2"/>
<proteinExistence type="predicted"/>
<dbReference type="eggNOG" id="COG1546">
    <property type="taxonomic scope" value="Bacteria"/>
</dbReference>
<protein>
    <submittedName>
        <fullName evidence="2">Damage inducible protein CinA</fullName>
    </submittedName>
</protein>